<organism evidence="8 9">
    <name type="scientific">Candida parapsilosis</name>
    <name type="common">Yeast</name>
    <dbReference type="NCBI Taxonomy" id="5480"/>
    <lineage>
        <taxon>Eukaryota</taxon>
        <taxon>Fungi</taxon>
        <taxon>Dikarya</taxon>
        <taxon>Ascomycota</taxon>
        <taxon>Saccharomycotina</taxon>
        <taxon>Pichiomycetes</taxon>
        <taxon>Debaryomycetaceae</taxon>
        <taxon>Candida/Lodderomyces clade</taxon>
        <taxon>Candida</taxon>
    </lineage>
</organism>
<feature type="domain" description="HORMA" evidence="7">
    <location>
        <begin position="13"/>
        <end position="231"/>
    </location>
</feature>
<dbReference type="GO" id="GO:0005694">
    <property type="term" value="C:chromosome"/>
    <property type="evidence" value="ECO:0007669"/>
    <property type="project" value="UniProtKB-SubCell"/>
</dbReference>
<evidence type="ECO:0000256" key="6">
    <source>
        <dbReference type="SAM" id="MobiDB-lite"/>
    </source>
</evidence>
<dbReference type="OrthoDB" id="1928087at2759"/>
<dbReference type="GO" id="GO:0051598">
    <property type="term" value="P:meiotic recombination checkpoint signaling"/>
    <property type="evidence" value="ECO:0007669"/>
    <property type="project" value="TreeGrafter"/>
</dbReference>
<dbReference type="PANTHER" id="PTHR48225:SF7">
    <property type="entry name" value="MEIOSIS-SPECIFIC PROTEIN HOP1"/>
    <property type="match status" value="1"/>
</dbReference>
<dbReference type="GO" id="GO:0007130">
    <property type="term" value="P:synaptonemal complex assembly"/>
    <property type="evidence" value="ECO:0007669"/>
    <property type="project" value="TreeGrafter"/>
</dbReference>
<feature type="compositionally biased region" description="Gly residues" evidence="6">
    <location>
        <begin position="582"/>
        <end position="591"/>
    </location>
</feature>
<dbReference type="InterPro" id="IPR036570">
    <property type="entry name" value="HORMA_dom_sf"/>
</dbReference>
<gene>
    <name evidence="8" type="ORF">FOB60_001523</name>
</gene>
<dbReference type="SUPFAM" id="SSF56019">
    <property type="entry name" value="The spindle assembly checkpoint protein mad2"/>
    <property type="match status" value="1"/>
</dbReference>
<evidence type="ECO:0000256" key="5">
    <source>
        <dbReference type="ARBA" id="ARBA00023254"/>
    </source>
</evidence>
<dbReference type="InterPro" id="IPR051294">
    <property type="entry name" value="HORMA_MeioticProgression"/>
</dbReference>
<evidence type="ECO:0000259" key="7">
    <source>
        <dbReference type="PROSITE" id="PS50815"/>
    </source>
</evidence>
<evidence type="ECO:0000256" key="2">
    <source>
        <dbReference type="ARBA" id="ARBA00004286"/>
    </source>
</evidence>
<accession>A0A8X7TCU2</accession>
<protein>
    <submittedName>
        <fullName evidence="8">HORMA domain family protein</fullName>
    </submittedName>
</protein>
<dbReference type="Pfam" id="PF02301">
    <property type="entry name" value="HORMA"/>
    <property type="match status" value="1"/>
</dbReference>
<evidence type="ECO:0000256" key="3">
    <source>
        <dbReference type="ARBA" id="ARBA00022454"/>
    </source>
</evidence>
<feature type="compositionally biased region" description="Acidic residues" evidence="6">
    <location>
        <begin position="596"/>
        <end position="605"/>
    </location>
</feature>
<keyword evidence="4" id="KW-0539">Nucleus</keyword>
<dbReference type="EMBL" id="JABWAB010000003">
    <property type="protein sequence ID" value="KAF6056968.1"/>
    <property type="molecule type" value="Genomic_DNA"/>
</dbReference>
<dbReference type="Gene3D" id="3.30.900.10">
    <property type="entry name" value="HORMA domain"/>
    <property type="match status" value="1"/>
</dbReference>
<feature type="compositionally biased region" description="Basic residues" evidence="6">
    <location>
        <begin position="656"/>
        <end position="666"/>
    </location>
</feature>
<comment type="subcellular location">
    <subcellularLocation>
        <location evidence="2">Chromosome</location>
    </subcellularLocation>
    <subcellularLocation>
        <location evidence="1">Nucleus</location>
    </subcellularLocation>
</comment>
<dbReference type="PROSITE" id="PS50815">
    <property type="entry name" value="HORMA"/>
    <property type="match status" value="1"/>
</dbReference>
<feature type="compositionally biased region" description="Acidic residues" evidence="6">
    <location>
        <begin position="554"/>
        <end position="570"/>
    </location>
</feature>
<dbReference type="AlphaFoldDB" id="A0A8X7TCU2"/>
<comment type="caution">
    <text evidence="8">The sequence shown here is derived from an EMBL/GenBank/DDBJ whole genome shotgun (WGS) entry which is preliminary data.</text>
</comment>
<keyword evidence="5" id="KW-0469">Meiosis</keyword>
<dbReference type="InterPro" id="IPR003511">
    <property type="entry name" value="HORMA_dom"/>
</dbReference>
<reference evidence="8" key="1">
    <citation type="submission" date="2020-03" db="EMBL/GenBank/DDBJ databases">
        <title>FDA dAtabase for Regulatory Grade micrObial Sequences (FDA-ARGOS): Supporting development and validation of Infectious Disease Dx tests.</title>
        <authorList>
            <person name="Campos J."/>
            <person name="Goldberg B."/>
            <person name="Tallon L."/>
            <person name="Sadzewicz L."/>
            <person name="Vavikolanu K."/>
            <person name="Mehta A."/>
            <person name="Aluvathingal J."/>
            <person name="Nadendla S."/>
            <person name="Nandy P."/>
            <person name="Geyer C."/>
            <person name="Yan Y."/>
            <person name="Sichtig H."/>
        </authorList>
    </citation>
    <scope>NUCLEOTIDE SEQUENCE [LARGE SCALE GENOMIC DNA]</scope>
    <source>
        <strain evidence="8">FDAARGOS_652</strain>
    </source>
</reference>
<keyword evidence="3" id="KW-0158">Chromosome</keyword>
<evidence type="ECO:0000256" key="4">
    <source>
        <dbReference type="ARBA" id="ARBA00023242"/>
    </source>
</evidence>
<feature type="region of interest" description="Disordered" evidence="6">
    <location>
        <begin position="643"/>
        <end position="666"/>
    </location>
</feature>
<sequence>MQAQLVKQRVTNQQSQLLIHELISVSIYCVTFLRDVFEENNYIDTKYYNERYPRPDANYIRTKRLRPGITTFADSIIKCVDEGIKDSIERGYLKAVSFVIQIPSDGGYSVCESYMFGINYSTNQVSLSVNNNNKTETEVEVFEYDQIISQIQGMIKRLIVMTQSFDLLPREKSVLIKLLFNDSCPKDYQPPHFVDASDLPPTTIKIDKKRSSGINDLGCVNTGCNKVKLSVLVADKTGVSSMDVDPFDVFDGCNDDEPIGDVPPASSSLHLDSFLNTGGNETAAPTQFVSASASASASASFLSLHAKVVAVAPTCQKCNVKLNLVEYGYNKTPLKRPLTCTKCMFGSNIDKDLIVLQKIRLLWDYLCHHEFPNTKQLLALTRLTLSDGDIFRSMFNHLLSENVLVINRGMGGNGKLQFEHGTINYRIGCGEFTAMVDGIIDNYGTPLIKNQCYCIIFVPMSHEQFPYLSYNESLVDLYFPNLQLPRINFVKLNLRKFKARCLQNETQFDSSSGGIGGVCATVIPDSQASPGVVAVKKKKQIRYRAVPRVVESVVDNDDDDDENENDDEGKEDAINIDASSIVGGGGGGSSGGDTIQQEESEEDQDTIMQTTKQVKDLSFADSIEYLSQEPLPLKLEETTLKRNRASSLKQSQERQIKKRKVSVNKV</sequence>
<proteinExistence type="predicted"/>
<evidence type="ECO:0000313" key="8">
    <source>
        <dbReference type="EMBL" id="KAF6056968.1"/>
    </source>
</evidence>
<dbReference type="GO" id="GO:0005634">
    <property type="term" value="C:nucleus"/>
    <property type="evidence" value="ECO:0007669"/>
    <property type="project" value="UniProtKB-SubCell"/>
</dbReference>
<dbReference type="PANTHER" id="PTHR48225">
    <property type="entry name" value="HORMA DOMAIN-CONTAINING PROTEIN 1"/>
    <property type="match status" value="1"/>
</dbReference>
<feature type="region of interest" description="Disordered" evidence="6">
    <location>
        <begin position="552"/>
        <end position="610"/>
    </location>
</feature>
<evidence type="ECO:0000313" key="9">
    <source>
        <dbReference type="Proteomes" id="UP000590412"/>
    </source>
</evidence>
<evidence type="ECO:0000256" key="1">
    <source>
        <dbReference type="ARBA" id="ARBA00004123"/>
    </source>
</evidence>
<name>A0A8X7TCU2_CANPA</name>
<dbReference type="Proteomes" id="UP000590412">
    <property type="component" value="Unassembled WGS sequence"/>
</dbReference>